<reference evidence="1 2" key="1">
    <citation type="submission" date="2016-05" db="EMBL/GenBank/DDBJ databases">
        <authorList>
            <person name="Lavstsen T."/>
            <person name="Jespersen J.S."/>
        </authorList>
    </citation>
    <scope>NUCLEOTIDE SEQUENCE [LARGE SCALE GENOMIC DNA]</scope>
    <source>
        <strain evidence="1 2">B7-9</strain>
    </source>
</reference>
<keyword evidence="2" id="KW-1185">Reference proteome</keyword>
<sequence>MIQTKALIFSSMIERHSKRHVFLLPPMLPKQMEIPTNQPFQLMDALWRLPLMLQILSAETQIMNGMFLFMIAKQARHRVFP</sequence>
<dbReference type="AlphaFoldDB" id="A0A2H3KYA7"/>
<proteinExistence type="predicted"/>
<evidence type="ECO:0000313" key="2">
    <source>
        <dbReference type="Proteomes" id="UP000220922"/>
    </source>
</evidence>
<dbReference type="Proteomes" id="UP000220922">
    <property type="component" value="Unassembled WGS sequence"/>
</dbReference>
<dbReference type="EMBL" id="LYXE01000086">
    <property type="protein sequence ID" value="PDV98970.1"/>
    <property type="molecule type" value="Genomic_DNA"/>
</dbReference>
<evidence type="ECO:0000313" key="1">
    <source>
        <dbReference type="EMBL" id="PDV98970.1"/>
    </source>
</evidence>
<protein>
    <submittedName>
        <fullName evidence="1">Uncharacterized protein</fullName>
    </submittedName>
</protein>
<comment type="caution">
    <text evidence="1">The sequence shown here is derived from an EMBL/GenBank/DDBJ whole genome shotgun (WGS) entry which is preliminary data.</text>
</comment>
<gene>
    <name evidence="1" type="ORF">A9Q02_14050</name>
</gene>
<organism evidence="1 2">
    <name type="scientific">Candidatus Chloroploca asiatica</name>
    <dbReference type="NCBI Taxonomy" id="1506545"/>
    <lineage>
        <taxon>Bacteria</taxon>
        <taxon>Bacillati</taxon>
        <taxon>Chloroflexota</taxon>
        <taxon>Chloroflexia</taxon>
        <taxon>Chloroflexales</taxon>
        <taxon>Chloroflexineae</taxon>
        <taxon>Oscillochloridaceae</taxon>
        <taxon>Candidatus Chloroploca</taxon>
    </lineage>
</organism>
<name>A0A2H3KYA7_9CHLR</name>
<accession>A0A2H3KYA7</accession>